<dbReference type="PANTHER" id="PTHR43212:SF3">
    <property type="entry name" value="QUERCETIN 2,3-DIOXYGENASE"/>
    <property type="match status" value="1"/>
</dbReference>
<dbReference type="RefSeq" id="WP_144910968.1">
    <property type="nucleotide sequence ID" value="NZ_VLLI01000003.1"/>
</dbReference>
<organism evidence="2 3">
    <name type="scientific">Mucilaginibacter frigoritolerans</name>
    <dbReference type="NCBI Taxonomy" id="652788"/>
    <lineage>
        <taxon>Bacteria</taxon>
        <taxon>Pseudomonadati</taxon>
        <taxon>Bacteroidota</taxon>
        <taxon>Sphingobacteriia</taxon>
        <taxon>Sphingobacteriales</taxon>
        <taxon>Sphingobacteriaceae</taxon>
        <taxon>Mucilaginibacter</taxon>
    </lineage>
</organism>
<dbReference type="OrthoDB" id="321327at2"/>
<dbReference type="Gene3D" id="2.60.120.10">
    <property type="entry name" value="Jelly Rolls"/>
    <property type="match status" value="2"/>
</dbReference>
<dbReference type="InterPro" id="IPR012093">
    <property type="entry name" value="Pirin"/>
</dbReference>
<feature type="domain" description="Quercetin 2,3-dioxygenase C-terminal cupin" evidence="1">
    <location>
        <begin position="158"/>
        <end position="224"/>
    </location>
</feature>
<name>A0A562U9C3_9SPHI</name>
<keyword evidence="3" id="KW-1185">Reference proteome</keyword>
<dbReference type="AlphaFoldDB" id="A0A562U9C3"/>
<dbReference type="InterPro" id="IPR014710">
    <property type="entry name" value="RmlC-like_jellyroll"/>
</dbReference>
<evidence type="ECO:0000313" key="2">
    <source>
        <dbReference type="EMBL" id="TWJ02404.1"/>
    </source>
</evidence>
<dbReference type="Proteomes" id="UP000317010">
    <property type="component" value="Unassembled WGS sequence"/>
</dbReference>
<protein>
    <recommendedName>
        <fullName evidence="1">Quercetin 2,3-dioxygenase C-terminal cupin domain-containing protein</fullName>
    </recommendedName>
</protein>
<accession>A0A562U9C3</accession>
<evidence type="ECO:0000259" key="1">
    <source>
        <dbReference type="Pfam" id="PF17954"/>
    </source>
</evidence>
<gene>
    <name evidence="2" type="ORF">JN11_01376</name>
</gene>
<sequence length="238" mass="26946">MIPQSKGKLFLADERGLNQLDWYRSYNTFNFGSYQHEHKVPFSDLYVLNDDTLASGKSICMCVEEHSAVILIPVVGAIEYMDNSGDIKLIEPGNVQLLDLPVGSRFQINNLYEEEMVNFLHLWVKTKKSNNQQEVAFDLLRNKNQLIEIFKLENAIGYLGQFDGRAEAVLPVSNPGNSLFAFVIDGEFEVQYRLMHARDGLVLWEINEAELEALSNNAVIMLLEIGKVNNHSGVLANH</sequence>
<evidence type="ECO:0000313" key="3">
    <source>
        <dbReference type="Proteomes" id="UP000317010"/>
    </source>
</evidence>
<dbReference type="PANTHER" id="PTHR43212">
    <property type="entry name" value="QUERCETIN 2,3-DIOXYGENASE"/>
    <property type="match status" value="1"/>
</dbReference>
<dbReference type="InterPro" id="IPR011051">
    <property type="entry name" value="RmlC_Cupin_sf"/>
</dbReference>
<comment type="caution">
    <text evidence="2">The sequence shown here is derived from an EMBL/GenBank/DDBJ whole genome shotgun (WGS) entry which is preliminary data.</text>
</comment>
<proteinExistence type="predicted"/>
<dbReference type="SUPFAM" id="SSF51182">
    <property type="entry name" value="RmlC-like cupins"/>
    <property type="match status" value="1"/>
</dbReference>
<dbReference type="Pfam" id="PF17954">
    <property type="entry name" value="Pirin_C_2"/>
    <property type="match status" value="1"/>
</dbReference>
<dbReference type="EMBL" id="VLLI01000003">
    <property type="protein sequence ID" value="TWJ02404.1"/>
    <property type="molecule type" value="Genomic_DNA"/>
</dbReference>
<reference evidence="2 3" key="1">
    <citation type="submission" date="2019-07" db="EMBL/GenBank/DDBJ databases">
        <title>Genomic Encyclopedia of Archaeal and Bacterial Type Strains, Phase II (KMG-II): from individual species to whole genera.</title>
        <authorList>
            <person name="Goeker M."/>
        </authorList>
    </citation>
    <scope>NUCLEOTIDE SEQUENCE [LARGE SCALE GENOMIC DNA]</scope>
    <source>
        <strain evidence="2 3">ATCC BAA-1854</strain>
    </source>
</reference>
<dbReference type="InterPro" id="IPR041602">
    <property type="entry name" value="Quercetinase_C"/>
</dbReference>